<protein>
    <submittedName>
        <fullName evidence="1">Tat pathway signal sequence</fullName>
    </submittedName>
</protein>
<evidence type="ECO:0000313" key="1">
    <source>
        <dbReference type="EMBL" id="RHF65177.1"/>
    </source>
</evidence>
<comment type="caution">
    <text evidence="1">The sequence shown here is derived from an EMBL/GenBank/DDBJ whole genome shotgun (WGS) entry which is preliminary data.</text>
</comment>
<sequence>APSLTRDAIWEALRTRHVCAATGDKIIIDFRLNDAFMGDVVRSNSRRIYLNVTGESCIDYVDVVKNGQILARMNGPLTPVAPEGDTVRCKVKVDFGWNREERYVHWQGKLSVNKGRIVSVTPCFRGAAFTSPQEGETEFKTHVNRILSVGEKETELDLYSSKNPNTTTAAMQAVILDLEMPKDGVLTADFNGKKFEHTLGELLEGSRSHFMIGWLSEAILFNRAMPESCFTVEHYMEDKEPQRDTDYYYVRVRQRDGQWAWSSPIWAERV</sequence>
<dbReference type="AlphaFoldDB" id="A0A414PE81"/>
<feature type="non-terminal residue" evidence="1">
    <location>
        <position position="1"/>
    </location>
</feature>
<organism evidence="1 2">
    <name type="scientific">Bacteroides stercoris</name>
    <dbReference type="NCBI Taxonomy" id="46506"/>
    <lineage>
        <taxon>Bacteria</taxon>
        <taxon>Pseudomonadati</taxon>
        <taxon>Bacteroidota</taxon>
        <taxon>Bacteroidia</taxon>
        <taxon>Bacteroidales</taxon>
        <taxon>Bacteroidaceae</taxon>
        <taxon>Bacteroides</taxon>
    </lineage>
</organism>
<gene>
    <name evidence="1" type="ORF">DW668_19230</name>
</gene>
<dbReference type="EMBL" id="QRHJ01000159">
    <property type="protein sequence ID" value="RHF65177.1"/>
    <property type="molecule type" value="Genomic_DNA"/>
</dbReference>
<dbReference type="Proteomes" id="UP000283762">
    <property type="component" value="Unassembled WGS sequence"/>
</dbReference>
<accession>A0A414PE81</accession>
<name>A0A414PE81_BACSE</name>
<evidence type="ECO:0000313" key="2">
    <source>
        <dbReference type="Proteomes" id="UP000283762"/>
    </source>
</evidence>
<proteinExistence type="predicted"/>
<reference evidence="1 2" key="1">
    <citation type="submission" date="2018-08" db="EMBL/GenBank/DDBJ databases">
        <title>A genome reference for cultivated species of the human gut microbiota.</title>
        <authorList>
            <person name="Zou Y."/>
            <person name="Xue W."/>
            <person name="Luo G."/>
        </authorList>
    </citation>
    <scope>NUCLEOTIDE SEQUENCE [LARGE SCALE GENOMIC DNA]</scope>
    <source>
        <strain evidence="1 2">AM25-16</strain>
    </source>
</reference>